<sequence length="221" mass="24867">RLEIALRRVDPSVALPYWDSTLDERLPNPRDSSLWSDELMGTHGADGAVRTGVFRNWRSIGTVGNLLTDREIANVVATTDYRQVLAFTAPQRGCRYPANWAALEYVHGGDMLVTTSAANDPVFFNHHSLVDLIWEMWRVSRQTRTQRETQYPSDNSLCSSPAHFANTIMAPFSPMTCFNELQCCSIWARSGECERDPSYMNLWCKASCGICTPTTYDLSTG</sequence>
<reference evidence="5" key="2">
    <citation type="submission" date="2017-02" db="UniProtKB">
        <authorList>
            <consortium name="WormBaseParasite"/>
        </authorList>
    </citation>
    <scope>IDENTIFICATION</scope>
</reference>
<organism evidence="4 5">
    <name type="scientific">Angiostrongylus cantonensis</name>
    <name type="common">Rat lungworm</name>
    <dbReference type="NCBI Taxonomy" id="6313"/>
    <lineage>
        <taxon>Eukaryota</taxon>
        <taxon>Metazoa</taxon>
        <taxon>Ecdysozoa</taxon>
        <taxon>Nematoda</taxon>
        <taxon>Chromadorea</taxon>
        <taxon>Rhabditida</taxon>
        <taxon>Rhabditina</taxon>
        <taxon>Rhabditomorpha</taxon>
        <taxon>Strongyloidea</taxon>
        <taxon>Metastrongylidae</taxon>
        <taxon>Angiostrongylus</taxon>
    </lineage>
</organism>
<name>A0A0K0DJC5_ANGCA</name>
<dbReference type="WBParaSite" id="ACAC_0001149501-mRNA-1">
    <property type="protein sequence ID" value="ACAC_0001149501-mRNA-1"/>
    <property type="gene ID" value="ACAC_0001149501"/>
</dbReference>
<dbReference type="Pfam" id="PF00264">
    <property type="entry name" value="Tyrosinase"/>
    <property type="match status" value="1"/>
</dbReference>
<dbReference type="InterPro" id="IPR050316">
    <property type="entry name" value="Tyrosinase/Hemocyanin"/>
</dbReference>
<protein>
    <submittedName>
        <fullName evidence="5">ShKT domain-containing protein</fullName>
    </submittedName>
</protein>
<dbReference type="PROSITE" id="PS00498">
    <property type="entry name" value="TYROSINASE_2"/>
    <property type="match status" value="1"/>
</dbReference>
<dbReference type="InterPro" id="IPR008922">
    <property type="entry name" value="Di-copper_centre_dom_sf"/>
</dbReference>
<keyword evidence="4" id="KW-1185">Reference proteome</keyword>
<dbReference type="InterPro" id="IPR002227">
    <property type="entry name" value="Tyrosinase_Cu-bd"/>
</dbReference>
<keyword evidence="2" id="KW-1015">Disulfide bond</keyword>
<evidence type="ECO:0000256" key="2">
    <source>
        <dbReference type="PROSITE-ProRule" id="PRU01005"/>
    </source>
</evidence>
<dbReference type="PROSITE" id="PS51670">
    <property type="entry name" value="SHKT"/>
    <property type="match status" value="1"/>
</dbReference>
<feature type="disulfide bond" evidence="2">
    <location>
        <begin position="177"/>
        <end position="211"/>
    </location>
</feature>
<dbReference type="AlphaFoldDB" id="A0A0K0DJC5"/>
<dbReference type="InterPro" id="IPR003582">
    <property type="entry name" value="ShKT_dom"/>
</dbReference>
<dbReference type="PANTHER" id="PTHR11474">
    <property type="entry name" value="TYROSINASE FAMILY MEMBER"/>
    <property type="match status" value="1"/>
</dbReference>
<dbReference type="GO" id="GO:0046872">
    <property type="term" value="F:metal ion binding"/>
    <property type="evidence" value="ECO:0007669"/>
    <property type="project" value="UniProtKB-KW"/>
</dbReference>
<dbReference type="SUPFAM" id="SSF48056">
    <property type="entry name" value="Di-copper centre-containing domain"/>
    <property type="match status" value="1"/>
</dbReference>
<dbReference type="PANTHER" id="PTHR11474:SF21">
    <property type="entry name" value="SHKT DOMAIN-CONTAINING PROTEIN"/>
    <property type="match status" value="1"/>
</dbReference>
<proteinExistence type="predicted"/>
<evidence type="ECO:0000259" key="3">
    <source>
        <dbReference type="PROSITE" id="PS51670"/>
    </source>
</evidence>
<dbReference type="Pfam" id="PF01549">
    <property type="entry name" value="ShK"/>
    <property type="match status" value="1"/>
</dbReference>
<dbReference type="STRING" id="6313.A0A0K0DJC5"/>
<comment type="caution">
    <text evidence="2">Lacks conserved residue(s) required for the propagation of feature annotation.</text>
</comment>
<keyword evidence="1" id="KW-0479">Metal-binding</keyword>
<dbReference type="Gene3D" id="1.10.1280.10">
    <property type="entry name" value="Di-copper center containing domain from catechol oxidase"/>
    <property type="match status" value="1"/>
</dbReference>
<reference evidence="4" key="1">
    <citation type="submission" date="2012-09" db="EMBL/GenBank/DDBJ databases">
        <authorList>
            <person name="Martin A.A."/>
        </authorList>
    </citation>
    <scope>NUCLEOTIDE SEQUENCE</scope>
</reference>
<evidence type="ECO:0000313" key="4">
    <source>
        <dbReference type="Proteomes" id="UP000035642"/>
    </source>
</evidence>
<dbReference type="GO" id="GO:0016491">
    <property type="term" value="F:oxidoreductase activity"/>
    <property type="evidence" value="ECO:0007669"/>
    <property type="project" value="InterPro"/>
</dbReference>
<evidence type="ECO:0000256" key="1">
    <source>
        <dbReference type="ARBA" id="ARBA00022723"/>
    </source>
</evidence>
<dbReference type="Proteomes" id="UP000035642">
    <property type="component" value="Unassembled WGS sequence"/>
</dbReference>
<evidence type="ECO:0000313" key="5">
    <source>
        <dbReference type="WBParaSite" id="ACAC_0001149501-mRNA-1"/>
    </source>
</evidence>
<feature type="domain" description="ShKT" evidence="3">
    <location>
        <begin position="177"/>
        <end position="211"/>
    </location>
</feature>
<dbReference type="SMART" id="SM00254">
    <property type="entry name" value="ShKT"/>
    <property type="match status" value="1"/>
</dbReference>
<accession>A0A0K0DJC5</accession>